<keyword evidence="3" id="KW-1185">Reference proteome</keyword>
<protein>
    <submittedName>
        <fullName evidence="2">Helix-turn-helix domain-containing protein</fullName>
    </submittedName>
</protein>
<dbReference type="SUPFAM" id="SSF46785">
    <property type="entry name" value="Winged helix' DNA-binding domain"/>
    <property type="match status" value="1"/>
</dbReference>
<reference evidence="2 3" key="1">
    <citation type="submission" date="2024-01" db="EMBL/GenBank/DDBJ databases">
        <title>Maribacter spp. originated from different algae showed divergent polysaccharides utilization ability.</title>
        <authorList>
            <person name="Wang H."/>
            <person name="Wu Y."/>
        </authorList>
    </citation>
    <scope>NUCLEOTIDE SEQUENCE [LARGE SCALE GENOMIC DNA]</scope>
    <source>
        <strain evidence="2 3">PR1</strain>
    </source>
</reference>
<dbReference type="Proteomes" id="UP001356308">
    <property type="component" value="Unassembled WGS sequence"/>
</dbReference>
<dbReference type="EMBL" id="JAZDDG010000008">
    <property type="protein sequence ID" value="MEE1977858.1"/>
    <property type="molecule type" value="Genomic_DNA"/>
</dbReference>
<sequence>MANDLKEADNVIINMSHRTLRQRITTALLHFKHNFGEDSDGFLRLNLSREDMANLVGTAAESCIRIISEFKQKGWIHTSEKRLVFRKPENFRSWFRDFKWQHLVYRNIILKSILVYSLNFRIP</sequence>
<evidence type="ECO:0000313" key="3">
    <source>
        <dbReference type="Proteomes" id="UP001356308"/>
    </source>
</evidence>
<dbReference type="Gene3D" id="1.10.10.10">
    <property type="entry name" value="Winged helix-like DNA-binding domain superfamily/Winged helix DNA-binding domain"/>
    <property type="match status" value="1"/>
</dbReference>
<evidence type="ECO:0000313" key="2">
    <source>
        <dbReference type="EMBL" id="MEE1977858.1"/>
    </source>
</evidence>
<dbReference type="InterPro" id="IPR036390">
    <property type="entry name" value="WH_DNA-bd_sf"/>
</dbReference>
<organism evidence="2 3">
    <name type="scientific">Maribacter cobaltidurans</name>
    <dbReference type="NCBI Taxonomy" id="1178778"/>
    <lineage>
        <taxon>Bacteria</taxon>
        <taxon>Pseudomonadati</taxon>
        <taxon>Bacteroidota</taxon>
        <taxon>Flavobacteriia</taxon>
        <taxon>Flavobacteriales</taxon>
        <taxon>Flavobacteriaceae</taxon>
        <taxon>Maribacter</taxon>
    </lineage>
</organism>
<accession>A0ABU7IY48</accession>
<dbReference type="InterPro" id="IPR012318">
    <property type="entry name" value="HTH_CRP"/>
</dbReference>
<dbReference type="PROSITE" id="PS51063">
    <property type="entry name" value="HTH_CRP_2"/>
    <property type="match status" value="1"/>
</dbReference>
<name>A0ABU7IY48_9FLAO</name>
<dbReference type="Pfam" id="PF13545">
    <property type="entry name" value="HTH_Crp_2"/>
    <property type="match status" value="1"/>
</dbReference>
<evidence type="ECO:0000259" key="1">
    <source>
        <dbReference type="PROSITE" id="PS51063"/>
    </source>
</evidence>
<gene>
    <name evidence="2" type="ORF">V1I91_17395</name>
</gene>
<proteinExistence type="predicted"/>
<comment type="caution">
    <text evidence="2">The sequence shown here is derived from an EMBL/GenBank/DDBJ whole genome shotgun (WGS) entry which is preliminary data.</text>
</comment>
<feature type="domain" description="HTH crp-type" evidence="1">
    <location>
        <begin position="18"/>
        <end position="89"/>
    </location>
</feature>
<dbReference type="InterPro" id="IPR036388">
    <property type="entry name" value="WH-like_DNA-bd_sf"/>
</dbReference>